<organism evidence="1">
    <name type="scientific">marine sediment metagenome</name>
    <dbReference type="NCBI Taxonomy" id="412755"/>
    <lineage>
        <taxon>unclassified sequences</taxon>
        <taxon>metagenomes</taxon>
        <taxon>ecological metagenomes</taxon>
    </lineage>
</organism>
<gene>
    <name evidence="1" type="ORF">S06H3_00081</name>
</gene>
<dbReference type="AlphaFoldDB" id="X1LBQ2"/>
<protein>
    <submittedName>
        <fullName evidence="1">Uncharacterized protein</fullName>
    </submittedName>
</protein>
<evidence type="ECO:0000313" key="1">
    <source>
        <dbReference type="EMBL" id="GAH91548.1"/>
    </source>
</evidence>
<accession>X1LBQ2</accession>
<name>X1LBQ2_9ZZZZ</name>
<proteinExistence type="predicted"/>
<reference evidence="1" key="1">
    <citation type="journal article" date="2014" name="Front. Microbiol.">
        <title>High frequency of phylogenetically diverse reductive dehalogenase-homologous genes in deep subseafloor sedimentary metagenomes.</title>
        <authorList>
            <person name="Kawai M."/>
            <person name="Futagami T."/>
            <person name="Toyoda A."/>
            <person name="Takaki Y."/>
            <person name="Nishi S."/>
            <person name="Hori S."/>
            <person name="Arai W."/>
            <person name="Tsubouchi T."/>
            <person name="Morono Y."/>
            <person name="Uchiyama I."/>
            <person name="Ito T."/>
            <person name="Fujiyama A."/>
            <person name="Inagaki F."/>
            <person name="Takami H."/>
        </authorList>
    </citation>
    <scope>NUCLEOTIDE SEQUENCE</scope>
    <source>
        <strain evidence="1">Expedition CK06-06</strain>
    </source>
</reference>
<comment type="caution">
    <text evidence="1">The sequence shown here is derived from an EMBL/GenBank/DDBJ whole genome shotgun (WGS) entry which is preliminary data.</text>
</comment>
<dbReference type="EMBL" id="BARV01000012">
    <property type="protein sequence ID" value="GAH91548.1"/>
    <property type="molecule type" value="Genomic_DNA"/>
</dbReference>
<sequence>MVQPQKFNRADELAEAFKNRKITKAERAEFSGLLGELRSHDDFILKNWGTDHDFDEAAYSRLLKLLGRGSKPQEVPAPEQRALTRQVSQDYSKFLKGLWEETRQVGQDVAMRWMQTAAELGFWDDENDRPRFREFVSAAINFFVENRLKVPELKEEVARLDAVAYTLGQLSKPEVVRLMVHQSYLRFLMDIVALEAGGVKVPEDLILEAQKMTVAFVAGDVEIGT</sequence>